<evidence type="ECO:0000259" key="10">
    <source>
        <dbReference type="Pfam" id="PF04547"/>
    </source>
</evidence>
<keyword evidence="5 8" id="KW-1133">Transmembrane helix</keyword>
<organism evidence="12 13">
    <name type="scientific">Porites evermanni</name>
    <dbReference type="NCBI Taxonomy" id="104178"/>
    <lineage>
        <taxon>Eukaryota</taxon>
        <taxon>Metazoa</taxon>
        <taxon>Cnidaria</taxon>
        <taxon>Anthozoa</taxon>
        <taxon>Hexacorallia</taxon>
        <taxon>Scleractinia</taxon>
        <taxon>Fungiina</taxon>
        <taxon>Poritidae</taxon>
        <taxon>Porites</taxon>
    </lineage>
</organism>
<feature type="transmembrane region" description="Helical" evidence="8">
    <location>
        <begin position="368"/>
        <end position="390"/>
    </location>
</feature>
<dbReference type="EMBL" id="CALNXI010002493">
    <property type="protein sequence ID" value="CAH3188265.1"/>
    <property type="molecule type" value="Genomic_DNA"/>
</dbReference>
<feature type="compositionally biased region" description="Acidic residues" evidence="9">
    <location>
        <begin position="834"/>
        <end position="845"/>
    </location>
</feature>
<dbReference type="InterPro" id="IPR032394">
    <property type="entry name" value="Anoct_dimer"/>
</dbReference>
<feature type="transmembrane region" description="Helical" evidence="8">
    <location>
        <begin position="299"/>
        <end position="319"/>
    </location>
</feature>
<keyword evidence="7" id="KW-0325">Glycoprotein</keyword>
<dbReference type="Pfam" id="PF04547">
    <property type="entry name" value="Anoctamin"/>
    <property type="match status" value="2"/>
</dbReference>
<dbReference type="PANTHER" id="PTHR12308">
    <property type="entry name" value="ANOCTAMIN"/>
    <property type="match status" value="1"/>
</dbReference>
<sequence>MPRSYNKMDDTDPLAANESLEMASYNTFDPAYNGIYKNFDNDEDMSGERGCFFKDGRRRIDFVLVYEEGEKAPPPKHLEYRQKFLGNLAKSQLEFEEEVTQDKKVKLHFIKCHAPWEVLLFYAEELNFRAPLELRTTQKINWSERILQKLHLPNIFKDDVPGQPNDYFTCTFQANKLNKFIGHEDPDTYFTETERTRVVYEIMETAPYGKRQRGEIGINRLVEEGVFKAGYPLHVGPAELPKEWKEGPDGPEELKLNKRQILKEYWARWGKWLKYQPLDHIRDYFGEKIGIYFAWLGQYTAWLLMPSFVGLLVFLYGIITMNGPDNRPAIDVCESPPLTYKMCPLCDESLGCHFVDLHDSCMLGKISYLFDNAATVFFAVFVSFWAVFFLEFWKRKEVTLAYHWDVLEYEEEEERPRPTFAALAPTVERNPVTGIMEPHFPDEKRQPRIFSGIAIVVTMVSLVLVFMVGVIVYKLLIYRPLSANPSTRARAPQIANITGAFVNLTIIMILSRVYERVALALTHWEMHRTQTEYEDSLTFKVFVFQFVNFYSSIFYIAFFKGKLVGYPGHYRRLFGLRQEEVQPRNLSNNIILDRKGTTFARSIPPITKWYHFYMPCLERCIPFKSCKSAVYFKTILPIVSPVDIDVIFRPAILKSTKYTLSVSVFERSADDLEDVCEVRRPIADRAQDIGIWFDILDSVAKIAVISNAFLIAFTSTFLPKLLYRFAVSPDNSLNGYLNFSLAWAPPNTTSTPCRYPEFRDRQGHFTSFYWHLLALRLGFVIMFEHFVFFVSRLIDLLVPDIPQSLEIKIKREAYLAKQALSEHHSLIGGKSDGESADDLEEDYIP</sequence>
<gene>
    <name evidence="12" type="ORF">PEVE_00018304</name>
</gene>
<dbReference type="InterPro" id="IPR049452">
    <property type="entry name" value="Anoctamin_TM"/>
</dbReference>
<feature type="region of interest" description="Disordered" evidence="9">
    <location>
        <begin position="826"/>
        <end position="845"/>
    </location>
</feature>
<dbReference type="PANTHER" id="PTHR12308:SF84">
    <property type="entry name" value="ANOCTAMIN"/>
    <property type="match status" value="1"/>
</dbReference>
<evidence type="ECO:0000256" key="8">
    <source>
        <dbReference type="RuleBase" id="RU280814"/>
    </source>
</evidence>
<feature type="transmembrane region" description="Helical" evidence="8">
    <location>
        <begin position="494"/>
        <end position="514"/>
    </location>
</feature>
<feature type="transmembrane region" description="Helical" evidence="8">
    <location>
        <begin position="449"/>
        <end position="473"/>
    </location>
</feature>
<reference evidence="12 13" key="1">
    <citation type="submission" date="2022-05" db="EMBL/GenBank/DDBJ databases">
        <authorList>
            <consortium name="Genoscope - CEA"/>
            <person name="William W."/>
        </authorList>
    </citation>
    <scope>NUCLEOTIDE SEQUENCE [LARGE SCALE GENOMIC DNA]</scope>
</reference>
<comment type="caution">
    <text evidence="8">Lacks conserved residue(s) required for the propagation of feature annotation.</text>
</comment>
<evidence type="ECO:0000259" key="11">
    <source>
        <dbReference type="Pfam" id="PF16178"/>
    </source>
</evidence>
<dbReference type="Pfam" id="PF16178">
    <property type="entry name" value="Anoct_dimer"/>
    <property type="match status" value="1"/>
</dbReference>
<comment type="similarity">
    <text evidence="2 8">Belongs to the anoctamin family.</text>
</comment>
<protein>
    <recommendedName>
        <fullName evidence="8">Anoctamin</fullName>
    </recommendedName>
</protein>
<evidence type="ECO:0000256" key="2">
    <source>
        <dbReference type="ARBA" id="ARBA00009671"/>
    </source>
</evidence>
<evidence type="ECO:0000313" key="12">
    <source>
        <dbReference type="EMBL" id="CAH3188265.1"/>
    </source>
</evidence>
<dbReference type="InterPro" id="IPR007632">
    <property type="entry name" value="Anoctamin"/>
</dbReference>
<evidence type="ECO:0000256" key="9">
    <source>
        <dbReference type="SAM" id="MobiDB-lite"/>
    </source>
</evidence>
<feature type="transmembrane region" description="Helical" evidence="8">
    <location>
        <begin position="537"/>
        <end position="558"/>
    </location>
</feature>
<evidence type="ECO:0000313" key="13">
    <source>
        <dbReference type="Proteomes" id="UP001159427"/>
    </source>
</evidence>
<feature type="domain" description="Anoctamin dimerisation" evidence="11">
    <location>
        <begin position="52"/>
        <end position="278"/>
    </location>
</feature>
<evidence type="ECO:0000256" key="3">
    <source>
        <dbReference type="ARBA" id="ARBA00022475"/>
    </source>
</evidence>
<evidence type="ECO:0000256" key="1">
    <source>
        <dbReference type="ARBA" id="ARBA00004651"/>
    </source>
</evidence>
<proteinExistence type="inferred from homology"/>
<comment type="subcellular location">
    <subcellularLocation>
        <location evidence="1">Cell membrane</location>
        <topology evidence="1">Multi-pass membrane protein</topology>
    </subcellularLocation>
    <subcellularLocation>
        <location evidence="8">Membrane</location>
        <topology evidence="8">Multi-pass membrane protein</topology>
    </subcellularLocation>
</comment>
<keyword evidence="13" id="KW-1185">Reference proteome</keyword>
<accession>A0ABN8SDL7</accession>
<keyword evidence="3" id="KW-1003">Cell membrane</keyword>
<evidence type="ECO:0000256" key="6">
    <source>
        <dbReference type="ARBA" id="ARBA00023136"/>
    </source>
</evidence>
<evidence type="ECO:0000256" key="7">
    <source>
        <dbReference type="ARBA" id="ARBA00023180"/>
    </source>
</evidence>
<feature type="domain" description="Anoctamin transmembrane" evidence="10">
    <location>
        <begin position="662"/>
        <end position="812"/>
    </location>
</feature>
<evidence type="ECO:0000256" key="5">
    <source>
        <dbReference type="ARBA" id="ARBA00022989"/>
    </source>
</evidence>
<keyword evidence="4 8" id="KW-0812">Transmembrane</keyword>
<evidence type="ECO:0000256" key="4">
    <source>
        <dbReference type="ARBA" id="ARBA00022692"/>
    </source>
</evidence>
<comment type="caution">
    <text evidence="12">The sequence shown here is derived from an EMBL/GenBank/DDBJ whole genome shotgun (WGS) entry which is preliminary data.</text>
</comment>
<feature type="domain" description="Anoctamin transmembrane" evidence="10">
    <location>
        <begin position="281"/>
        <end position="585"/>
    </location>
</feature>
<dbReference type="Proteomes" id="UP001159427">
    <property type="component" value="Unassembled WGS sequence"/>
</dbReference>
<keyword evidence="6 8" id="KW-0472">Membrane</keyword>
<name>A0ABN8SDL7_9CNID</name>